<comment type="caution">
    <text evidence="2">The sequence shown here is derived from an EMBL/GenBank/DDBJ whole genome shotgun (WGS) entry which is preliminary data.</text>
</comment>
<feature type="region of interest" description="Disordered" evidence="1">
    <location>
        <begin position="151"/>
        <end position="181"/>
    </location>
</feature>
<feature type="compositionally biased region" description="Polar residues" evidence="1">
    <location>
        <begin position="151"/>
        <end position="160"/>
    </location>
</feature>
<reference evidence="2 3" key="1">
    <citation type="journal article" date="2011" name="Stand. Genomic Sci.">
        <title>Draft genome sequence of Caminibacter mediatlanticus strain TB-2, an epsilonproteobacterium isolated from a deep-sea hydrothermal vent.</title>
        <authorList>
            <person name="Giovannelli D."/>
            <person name="Ferriera S."/>
            <person name="Johnson J."/>
            <person name="Kravitz S."/>
            <person name="Perez-Rodriguez I."/>
            <person name="Ricci J."/>
            <person name="O'Brien C."/>
            <person name="Voordeckers J.W."/>
            <person name="Bini E."/>
            <person name="Vetriani C."/>
        </authorList>
    </citation>
    <scope>NUCLEOTIDE SEQUENCE [LARGE SCALE GENOMIC DNA]</scope>
    <source>
        <strain evidence="2 3">TB-2</strain>
    </source>
</reference>
<organism evidence="2 3">
    <name type="scientific">Caminibacter mediatlanticus TB-2</name>
    <dbReference type="NCBI Taxonomy" id="391592"/>
    <lineage>
        <taxon>Bacteria</taxon>
        <taxon>Pseudomonadati</taxon>
        <taxon>Campylobacterota</taxon>
        <taxon>Epsilonproteobacteria</taxon>
        <taxon>Nautiliales</taxon>
        <taxon>Nautiliaceae</taxon>
        <taxon>Caminibacter</taxon>
    </lineage>
</organism>
<dbReference type="InterPro" id="IPR045584">
    <property type="entry name" value="Pilin-like"/>
</dbReference>
<evidence type="ECO:0000313" key="2">
    <source>
        <dbReference type="EMBL" id="EDM24356.1"/>
    </source>
</evidence>
<dbReference type="EMBL" id="ABCJ01000001">
    <property type="protein sequence ID" value="EDM24356.1"/>
    <property type="molecule type" value="Genomic_DNA"/>
</dbReference>
<dbReference type="SUPFAM" id="SSF54523">
    <property type="entry name" value="Pili subunits"/>
    <property type="match status" value="1"/>
</dbReference>
<dbReference type="Pfam" id="PF07963">
    <property type="entry name" value="N_methyl"/>
    <property type="match status" value="1"/>
</dbReference>
<dbReference type="Proteomes" id="UP000003288">
    <property type="component" value="Unassembled WGS sequence"/>
</dbReference>
<gene>
    <name evidence="2" type="ORF">CMTB2_02533</name>
</gene>
<name>A0AAI9AHL6_9BACT</name>
<dbReference type="AlphaFoldDB" id="A0AAI9AHL6"/>
<accession>A0AAI9AHL6</accession>
<dbReference type="InterPro" id="IPR012902">
    <property type="entry name" value="N_methyl_site"/>
</dbReference>
<dbReference type="Gene3D" id="3.30.700.10">
    <property type="entry name" value="Glycoprotein, Type 4 Pilin"/>
    <property type="match status" value="1"/>
</dbReference>
<proteinExistence type="predicted"/>
<sequence>MKKAFTMIELIFVIVILGILAAVALPKFLGVAGQAHEANLKAFVGTLNRSVGPTLWSKTINGYNNDGNISQLGNDEIGSITAFKKYTDVPKEIADLNLTKCDDPNRYKIVAYADKNKAGGNYFIACKDGNANQSPKFVLYKQTLPATQLTSANLGDSNTTDVEDTNPTDTYSGGETGELLK</sequence>
<dbReference type="NCBIfam" id="TIGR02532">
    <property type="entry name" value="IV_pilin_GFxxxE"/>
    <property type="match status" value="1"/>
</dbReference>
<evidence type="ECO:0000313" key="3">
    <source>
        <dbReference type="Proteomes" id="UP000003288"/>
    </source>
</evidence>
<evidence type="ECO:0000256" key="1">
    <source>
        <dbReference type="SAM" id="MobiDB-lite"/>
    </source>
</evidence>
<dbReference type="RefSeq" id="WP_007473209.1">
    <property type="nucleotide sequence ID" value="NZ_ABCJ01000001.1"/>
</dbReference>
<protein>
    <submittedName>
        <fullName evidence="2">N-terminal methylation protein</fullName>
    </submittedName>
</protein>